<evidence type="ECO:0000313" key="3">
    <source>
        <dbReference type="Proteomes" id="UP000256964"/>
    </source>
</evidence>
<name>A0A371CL39_9APHY</name>
<dbReference type="Proteomes" id="UP000256964">
    <property type="component" value="Unassembled WGS sequence"/>
</dbReference>
<proteinExistence type="predicted"/>
<dbReference type="EMBL" id="KZ857528">
    <property type="protein sequence ID" value="RDX40989.1"/>
    <property type="molecule type" value="Genomic_DNA"/>
</dbReference>
<protein>
    <submittedName>
        <fullName evidence="2">Uncharacterized protein</fullName>
    </submittedName>
</protein>
<feature type="compositionally biased region" description="Basic residues" evidence="1">
    <location>
        <begin position="48"/>
        <end position="58"/>
    </location>
</feature>
<feature type="compositionally biased region" description="Basic and acidic residues" evidence="1">
    <location>
        <begin position="37"/>
        <end position="47"/>
    </location>
</feature>
<organism evidence="2 3">
    <name type="scientific">Lentinus brumalis</name>
    <dbReference type="NCBI Taxonomy" id="2498619"/>
    <lineage>
        <taxon>Eukaryota</taxon>
        <taxon>Fungi</taxon>
        <taxon>Dikarya</taxon>
        <taxon>Basidiomycota</taxon>
        <taxon>Agaricomycotina</taxon>
        <taxon>Agaricomycetes</taxon>
        <taxon>Polyporales</taxon>
        <taxon>Polyporaceae</taxon>
        <taxon>Lentinus</taxon>
    </lineage>
</organism>
<evidence type="ECO:0000313" key="2">
    <source>
        <dbReference type="EMBL" id="RDX40989.1"/>
    </source>
</evidence>
<gene>
    <name evidence="2" type="ORF">OH76DRAFT_276036</name>
</gene>
<sequence>MGHGRKTLAVLQAQSPLPHPPPHRHHPASVFAITQSTRDERQGEGHVHVRPRRPRRRAQCPASDGKRPINGKMAAAHTHWEQVFRNKKYSRSFSFGIRLCLNLPLVPDSDSDTTHVLALPEQPPPAGLPWFLVGRWRPSRLSRALGSEHDIHSSPSTGTGCKLQAARYARTTPAWGLRSTCIMHHISYATAVLELERPWPPAQLPVTC</sequence>
<keyword evidence="3" id="KW-1185">Reference proteome</keyword>
<dbReference type="AlphaFoldDB" id="A0A371CL39"/>
<evidence type="ECO:0000256" key="1">
    <source>
        <dbReference type="SAM" id="MobiDB-lite"/>
    </source>
</evidence>
<reference evidence="2 3" key="1">
    <citation type="journal article" date="2018" name="Biotechnol. Biofuels">
        <title>Integrative visual omics of the white-rot fungus Polyporus brumalis exposes the biotechnological potential of its oxidative enzymes for delignifying raw plant biomass.</title>
        <authorList>
            <person name="Miyauchi S."/>
            <person name="Rancon A."/>
            <person name="Drula E."/>
            <person name="Hage H."/>
            <person name="Chaduli D."/>
            <person name="Favel A."/>
            <person name="Grisel S."/>
            <person name="Henrissat B."/>
            <person name="Herpoel-Gimbert I."/>
            <person name="Ruiz-Duenas F.J."/>
            <person name="Chevret D."/>
            <person name="Hainaut M."/>
            <person name="Lin J."/>
            <person name="Wang M."/>
            <person name="Pangilinan J."/>
            <person name="Lipzen A."/>
            <person name="Lesage-Meessen L."/>
            <person name="Navarro D."/>
            <person name="Riley R."/>
            <person name="Grigoriev I.V."/>
            <person name="Zhou S."/>
            <person name="Raouche S."/>
            <person name="Rosso M.N."/>
        </authorList>
    </citation>
    <scope>NUCLEOTIDE SEQUENCE [LARGE SCALE GENOMIC DNA]</scope>
    <source>
        <strain evidence="2 3">BRFM 1820</strain>
    </source>
</reference>
<feature type="region of interest" description="Disordered" evidence="1">
    <location>
        <begin position="37"/>
        <end position="70"/>
    </location>
</feature>
<accession>A0A371CL39</accession>